<dbReference type="PANTHER" id="PTHR32089">
    <property type="entry name" value="METHYL-ACCEPTING CHEMOTAXIS PROTEIN MCPB"/>
    <property type="match status" value="1"/>
</dbReference>
<accession>A0A084JIR2</accession>
<dbReference type="PROSITE" id="PS50111">
    <property type="entry name" value="CHEMOTAXIS_TRANSDUC_2"/>
    <property type="match status" value="1"/>
</dbReference>
<dbReference type="InterPro" id="IPR029151">
    <property type="entry name" value="Sensor-like_sf"/>
</dbReference>
<dbReference type="CDD" id="cd06225">
    <property type="entry name" value="HAMP"/>
    <property type="match status" value="1"/>
</dbReference>
<dbReference type="PROSITE" id="PS50885">
    <property type="entry name" value="HAMP"/>
    <property type="match status" value="1"/>
</dbReference>
<dbReference type="InterPro" id="IPR004089">
    <property type="entry name" value="MCPsignal_dom"/>
</dbReference>
<evidence type="ECO:0000259" key="11">
    <source>
        <dbReference type="PROSITE" id="PS50111"/>
    </source>
</evidence>
<dbReference type="Proteomes" id="UP000028542">
    <property type="component" value="Unassembled WGS sequence"/>
</dbReference>
<evidence type="ECO:0000313" key="14">
    <source>
        <dbReference type="Proteomes" id="UP000028542"/>
    </source>
</evidence>
<dbReference type="InterPro" id="IPR033479">
    <property type="entry name" value="dCache_1"/>
</dbReference>
<dbReference type="eggNOG" id="COG0840">
    <property type="taxonomic scope" value="Bacteria"/>
</dbReference>
<dbReference type="CDD" id="cd12912">
    <property type="entry name" value="PDC2_MCP_like"/>
    <property type="match status" value="1"/>
</dbReference>
<dbReference type="SUPFAM" id="SSF103190">
    <property type="entry name" value="Sensory domain-like"/>
    <property type="match status" value="1"/>
</dbReference>
<dbReference type="Pfam" id="PF00015">
    <property type="entry name" value="MCPsignal"/>
    <property type="match status" value="1"/>
</dbReference>
<proteinExistence type="inferred from homology"/>
<feature type="domain" description="Methyl-accepting transducer" evidence="11">
    <location>
        <begin position="377"/>
        <end position="634"/>
    </location>
</feature>
<keyword evidence="2" id="KW-1003">Cell membrane</keyword>
<reference evidence="13 14" key="1">
    <citation type="submission" date="2014-07" db="EMBL/GenBank/DDBJ databases">
        <title>Draft genome of Clostridium sulfidigenes 113A isolated from sediments associated with methane hydrate from Krishna Godavari basin.</title>
        <authorList>
            <person name="Honkalas V.S."/>
            <person name="Dabir A.P."/>
            <person name="Arora P."/>
            <person name="Dhakephalkar P.K."/>
        </authorList>
    </citation>
    <scope>NUCLEOTIDE SEQUENCE [LARGE SCALE GENOMIC DNA]</scope>
    <source>
        <strain evidence="13 14">113A</strain>
    </source>
</reference>
<dbReference type="CDD" id="cd12913">
    <property type="entry name" value="PDC1_MCP_like"/>
    <property type="match status" value="1"/>
</dbReference>
<comment type="similarity">
    <text evidence="8">Belongs to the methyl-accepting chemotaxis (MCP) protein family.</text>
</comment>
<dbReference type="GO" id="GO:0007165">
    <property type="term" value="P:signal transduction"/>
    <property type="evidence" value="ECO:0007669"/>
    <property type="project" value="UniProtKB-KW"/>
</dbReference>
<dbReference type="Gene3D" id="3.30.450.20">
    <property type="entry name" value="PAS domain"/>
    <property type="match status" value="2"/>
</dbReference>
<dbReference type="PANTHER" id="PTHR32089:SF112">
    <property type="entry name" value="LYSOZYME-LIKE PROTEIN-RELATED"/>
    <property type="match status" value="1"/>
</dbReference>
<keyword evidence="5 10" id="KW-1133">Transmembrane helix</keyword>
<evidence type="ECO:0000256" key="5">
    <source>
        <dbReference type="ARBA" id="ARBA00022989"/>
    </source>
</evidence>
<dbReference type="Gene3D" id="6.10.340.10">
    <property type="match status" value="1"/>
</dbReference>
<keyword evidence="14" id="KW-1185">Reference proteome</keyword>
<evidence type="ECO:0000256" key="10">
    <source>
        <dbReference type="SAM" id="Phobius"/>
    </source>
</evidence>
<organism evidence="13 14">
    <name type="scientific">Clostridium sulfidigenes</name>
    <dbReference type="NCBI Taxonomy" id="318464"/>
    <lineage>
        <taxon>Bacteria</taxon>
        <taxon>Bacillati</taxon>
        <taxon>Bacillota</taxon>
        <taxon>Clostridia</taxon>
        <taxon>Eubacteriales</taxon>
        <taxon>Clostridiaceae</taxon>
        <taxon>Clostridium</taxon>
    </lineage>
</organism>
<dbReference type="RefSeq" id="WP_035129282.1">
    <property type="nucleotide sequence ID" value="NZ_JPMD01000001.1"/>
</dbReference>
<sequence>MKKNFNSLKSKLIISLLGVSIIPLIFIALLVYNECYSLLKDNLKYSTSQTLVEVNRGIENYFNTVANQINSLTLNSKFIELDNSSESIKDIISHMNNVEVSDSNISTVFYGTENGDFYTSHKINLPDGYNHKEKEWYTLATANKDSYIITSPYTSAEDQKTTVTLARTVVKDGQVVGVVGLDLSLDVFSSSISNIKIGDEGVVVVCSSNGDIISHTDEGLIGKNLIEVDEKLKSVVDDNSGFIELSNNGKRNFVVYNLNSLENIKLVAFIPEIELLKDTNAVRSFLIIGIIVIGIVAIIISIILGEGIAKNMKKVKNVISKAAKGDFTGKVEIKSKDDFKELGDYFNNMMESIALLMKNVDKSSQVVLKTAADLAIMSNETTTALSQTHIAMDEIASGASNQAESTIQCASHMEDLAQGIDNIENSSTEIDSISKDTKNYSIEGSKIVSELINSSTKIKDTFEVVGNIVKEVNESMDQINFISKTISDITEQTNLLSLNASIEAARSGEAGKGFSVVANEIRRLADQSKSSTDRINVMIKAIEEKSMLAVSAINNSQQVVDEEGKMVSETSQIFENISGSVLELSSKISEIKKSIENIQYEKINVVKEIENVTSISESTASATEEISASTEEITANMDEISRYTQNLNELSETLKFEISKFIIE</sequence>
<dbReference type="AlphaFoldDB" id="A0A084JIR2"/>
<evidence type="ECO:0000256" key="2">
    <source>
        <dbReference type="ARBA" id="ARBA00022475"/>
    </source>
</evidence>
<evidence type="ECO:0000256" key="9">
    <source>
        <dbReference type="PROSITE-ProRule" id="PRU00284"/>
    </source>
</evidence>
<evidence type="ECO:0000259" key="12">
    <source>
        <dbReference type="PROSITE" id="PS50885"/>
    </source>
</evidence>
<dbReference type="GO" id="GO:0005886">
    <property type="term" value="C:plasma membrane"/>
    <property type="evidence" value="ECO:0007669"/>
    <property type="project" value="UniProtKB-SubCell"/>
</dbReference>
<dbReference type="STRING" id="318464.IO99_01405"/>
<keyword evidence="4 10" id="KW-0812">Transmembrane</keyword>
<evidence type="ECO:0000256" key="4">
    <source>
        <dbReference type="ARBA" id="ARBA00022692"/>
    </source>
</evidence>
<evidence type="ECO:0008006" key="15">
    <source>
        <dbReference type="Google" id="ProtNLM"/>
    </source>
</evidence>
<keyword evidence="7 9" id="KW-0807">Transducer</keyword>
<comment type="caution">
    <text evidence="13">The sequence shown here is derived from an EMBL/GenBank/DDBJ whole genome shotgun (WGS) entry which is preliminary data.</text>
</comment>
<evidence type="ECO:0000256" key="1">
    <source>
        <dbReference type="ARBA" id="ARBA00004651"/>
    </source>
</evidence>
<feature type="transmembrane region" description="Helical" evidence="10">
    <location>
        <begin position="12"/>
        <end position="32"/>
    </location>
</feature>
<dbReference type="Pfam" id="PF02743">
    <property type="entry name" value="dCache_1"/>
    <property type="match status" value="1"/>
</dbReference>
<dbReference type="Pfam" id="PF00672">
    <property type="entry name" value="HAMP"/>
    <property type="match status" value="1"/>
</dbReference>
<keyword evidence="3" id="KW-0145">Chemotaxis</keyword>
<gene>
    <name evidence="13" type="ORF">IO99_01405</name>
</gene>
<dbReference type="EMBL" id="JPMD01000001">
    <property type="protein sequence ID" value="KEZ88846.1"/>
    <property type="molecule type" value="Genomic_DNA"/>
</dbReference>
<keyword evidence="6 10" id="KW-0472">Membrane</keyword>
<evidence type="ECO:0000256" key="6">
    <source>
        <dbReference type="ARBA" id="ARBA00023136"/>
    </source>
</evidence>
<evidence type="ECO:0000256" key="3">
    <source>
        <dbReference type="ARBA" id="ARBA00022500"/>
    </source>
</evidence>
<dbReference type="SMART" id="SM00283">
    <property type="entry name" value="MA"/>
    <property type="match status" value="1"/>
</dbReference>
<feature type="transmembrane region" description="Helical" evidence="10">
    <location>
        <begin position="285"/>
        <end position="304"/>
    </location>
</feature>
<evidence type="ECO:0000256" key="7">
    <source>
        <dbReference type="ARBA" id="ARBA00023224"/>
    </source>
</evidence>
<dbReference type="GO" id="GO:0006935">
    <property type="term" value="P:chemotaxis"/>
    <property type="evidence" value="ECO:0007669"/>
    <property type="project" value="UniProtKB-KW"/>
</dbReference>
<dbReference type="InterPro" id="IPR003660">
    <property type="entry name" value="HAMP_dom"/>
</dbReference>
<dbReference type="SUPFAM" id="SSF58104">
    <property type="entry name" value="Methyl-accepting chemotaxis protein (MCP) signaling domain"/>
    <property type="match status" value="1"/>
</dbReference>
<comment type="subcellular location">
    <subcellularLocation>
        <location evidence="1">Cell membrane</location>
        <topology evidence="1">Multi-pass membrane protein</topology>
    </subcellularLocation>
</comment>
<dbReference type="SMART" id="SM00304">
    <property type="entry name" value="HAMP"/>
    <property type="match status" value="1"/>
</dbReference>
<name>A0A084JIR2_9CLOT</name>
<evidence type="ECO:0000313" key="13">
    <source>
        <dbReference type="EMBL" id="KEZ88846.1"/>
    </source>
</evidence>
<protein>
    <recommendedName>
        <fullName evidence="15">Chemotaxis protein</fullName>
    </recommendedName>
</protein>
<feature type="domain" description="HAMP" evidence="12">
    <location>
        <begin position="306"/>
        <end position="358"/>
    </location>
</feature>
<dbReference type="Gene3D" id="1.10.287.950">
    <property type="entry name" value="Methyl-accepting chemotaxis protein"/>
    <property type="match status" value="1"/>
</dbReference>
<evidence type="ECO:0000256" key="8">
    <source>
        <dbReference type="ARBA" id="ARBA00029447"/>
    </source>
</evidence>